<proteinExistence type="predicted"/>
<dbReference type="Gene3D" id="3.40.50.10420">
    <property type="entry name" value="NagB/RpiA/CoA transferase-like"/>
    <property type="match status" value="1"/>
</dbReference>
<organism evidence="9 10">
    <name type="scientific">Kyrpidia spormannii</name>
    <dbReference type="NCBI Taxonomy" id="2055160"/>
    <lineage>
        <taxon>Bacteria</taxon>
        <taxon>Bacillati</taxon>
        <taxon>Bacillota</taxon>
        <taxon>Bacilli</taxon>
        <taxon>Bacillales</taxon>
        <taxon>Alicyclobacillaceae</taxon>
        <taxon>Kyrpidia</taxon>
    </lineage>
</organism>
<dbReference type="PROSITE" id="PS00198">
    <property type="entry name" value="4FE4S_FER_1"/>
    <property type="match status" value="1"/>
</dbReference>
<accession>A0A2K8N8A1</accession>
<dbReference type="PROSITE" id="PS51379">
    <property type="entry name" value="4FE4S_FER_2"/>
    <property type="match status" value="1"/>
</dbReference>
<gene>
    <name evidence="9" type="ORF">CVV65_12000</name>
</gene>
<dbReference type="NCBIfam" id="TIGR00273">
    <property type="entry name" value="LutB/LldF family L-lactate oxidation iron-sulfur protein"/>
    <property type="match status" value="1"/>
</dbReference>
<protein>
    <submittedName>
        <fullName evidence="9">Iron-sulfur cluster-binding protein</fullName>
    </submittedName>
</protein>
<dbReference type="InterPro" id="IPR037171">
    <property type="entry name" value="NagB/RpiA_transferase-like"/>
</dbReference>
<evidence type="ECO:0000259" key="8">
    <source>
        <dbReference type="PROSITE" id="PS51379"/>
    </source>
</evidence>
<dbReference type="SUPFAM" id="SSF46548">
    <property type="entry name" value="alpha-helical ferredoxin"/>
    <property type="match status" value="1"/>
</dbReference>
<dbReference type="Proteomes" id="UP000231932">
    <property type="component" value="Chromosome"/>
</dbReference>
<name>A0A2K8N8A1_9BACL</name>
<feature type="domain" description="4Fe-4S ferredoxin-type" evidence="8">
    <location>
        <begin position="301"/>
        <end position="332"/>
    </location>
</feature>
<sequence>MTVHPATMKERAAEALHNDFLREAVKITTDKFFAGKALAQRSLGDWEAWRERGRAIRAHVLAHLDYYLGQLIDQVKSRGGKVHLCETAEDAVQVIVDIARARNARSVIKSKSMVTEEIQLNKALEAIGVRAVETDLGEYIIQLAHETPSHIIAPAIHKTKKDVAELFSQVAGKPIKDDTDTLTNFARQKLREEFLTGDIGITGCNFAVAETGSVALFTNEGNGRMVTTLPPVHVVVMGMERVVPTFEDLEVMMNLLPRSGTGQKLTSYVTVITGPRREGEVDGPEEFHLVIVDNGRSRILRDPEFREALQCIRCGACLNVCPVYRQIGGHAYGWVYPGPIGAVITPLLTDDLDRWGDLPYASSLCAACAEACPVKIPLHDMLVRHRVRYVAAGKTPPAERMAFRLYKRAFTSPRRYRLAFKTAVTFQRPLVKDRHLSARLPGLAGWTAGRDFPAAAPKRFRDLWPGLAAEARQMGGADHE</sequence>
<evidence type="ECO:0000256" key="6">
    <source>
        <dbReference type="ARBA" id="ARBA00023004"/>
    </source>
</evidence>
<evidence type="ECO:0000256" key="4">
    <source>
        <dbReference type="ARBA" id="ARBA00022737"/>
    </source>
</evidence>
<evidence type="ECO:0000256" key="3">
    <source>
        <dbReference type="ARBA" id="ARBA00022723"/>
    </source>
</evidence>
<evidence type="ECO:0000313" key="10">
    <source>
        <dbReference type="Proteomes" id="UP000231932"/>
    </source>
</evidence>
<evidence type="ECO:0000256" key="1">
    <source>
        <dbReference type="ARBA" id="ARBA00022448"/>
    </source>
</evidence>
<evidence type="ECO:0000256" key="2">
    <source>
        <dbReference type="ARBA" id="ARBA00022485"/>
    </source>
</evidence>
<dbReference type="Gene3D" id="1.10.1060.10">
    <property type="entry name" value="Alpha-helical ferredoxin"/>
    <property type="match status" value="1"/>
</dbReference>
<reference evidence="10" key="1">
    <citation type="submission" date="2017-11" db="EMBL/GenBank/DDBJ databases">
        <title>Complete Genome Sequence of Kyrpidia sp. Strain EA-1, a thermophilic, hydrogen-oxidizing Bacterium, isolated from the Azores.</title>
        <authorList>
            <person name="Reiner J.E."/>
            <person name="Lapp C.J."/>
            <person name="Bunk B."/>
            <person name="Gescher J."/>
        </authorList>
    </citation>
    <scope>NUCLEOTIDE SEQUENCE [LARGE SCALE GENOMIC DNA]</scope>
    <source>
        <strain evidence="10">EA-1</strain>
    </source>
</reference>
<dbReference type="OrthoDB" id="9782337at2"/>
<keyword evidence="10" id="KW-1185">Reference proteome</keyword>
<dbReference type="InterPro" id="IPR004452">
    <property type="entry name" value="LutB/LldF"/>
</dbReference>
<dbReference type="RefSeq" id="WP_100668325.1">
    <property type="nucleotide sequence ID" value="NZ_CP024955.1"/>
</dbReference>
<keyword evidence="6" id="KW-0408">Iron</keyword>
<dbReference type="InterPro" id="IPR024569">
    <property type="entry name" value="LutB_C"/>
</dbReference>
<dbReference type="PANTHER" id="PTHR47153:SF2">
    <property type="entry name" value="LACTATE UTILIZATION PROTEIN B"/>
    <property type="match status" value="1"/>
</dbReference>
<dbReference type="InterPro" id="IPR017896">
    <property type="entry name" value="4Fe4S_Fe-S-bd"/>
</dbReference>
<dbReference type="SUPFAM" id="SSF100950">
    <property type="entry name" value="NagB/RpiA/CoA transferase-like"/>
    <property type="match status" value="1"/>
</dbReference>
<keyword evidence="4" id="KW-0677">Repeat</keyword>
<dbReference type="KEGG" id="kyr:CVV65_12000"/>
<dbReference type="InterPro" id="IPR017900">
    <property type="entry name" value="4Fe4S_Fe_S_CS"/>
</dbReference>
<keyword evidence="7" id="KW-0411">Iron-sulfur</keyword>
<keyword evidence="5" id="KW-0249">Electron transport</keyword>
<dbReference type="GO" id="GO:0006089">
    <property type="term" value="P:lactate metabolic process"/>
    <property type="evidence" value="ECO:0007669"/>
    <property type="project" value="InterPro"/>
</dbReference>
<keyword evidence="3" id="KW-0479">Metal-binding</keyword>
<dbReference type="Pfam" id="PF02589">
    <property type="entry name" value="LUD_dom"/>
    <property type="match status" value="1"/>
</dbReference>
<dbReference type="Pfam" id="PF11870">
    <property type="entry name" value="LutB_C"/>
    <property type="match status" value="1"/>
</dbReference>
<dbReference type="PANTHER" id="PTHR47153">
    <property type="entry name" value="LACTATE UTILIZATION PROTEIN B"/>
    <property type="match status" value="1"/>
</dbReference>
<dbReference type="Pfam" id="PF13183">
    <property type="entry name" value="Fer4_8"/>
    <property type="match status" value="1"/>
</dbReference>
<dbReference type="GO" id="GO:0046872">
    <property type="term" value="F:metal ion binding"/>
    <property type="evidence" value="ECO:0007669"/>
    <property type="project" value="UniProtKB-KW"/>
</dbReference>
<dbReference type="GO" id="GO:0051539">
    <property type="term" value="F:4 iron, 4 sulfur cluster binding"/>
    <property type="evidence" value="ECO:0007669"/>
    <property type="project" value="UniProtKB-KW"/>
</dbReference>
<keyword evidence="1" id="KW-0813">Transport</keyword>
<evidence type="ECO:0000256" key="5">
    <source>
        <dbReference type="ARBA" id="ARBA00022982"/>
    </source>
</evidence>
<dbReference type="InterPro" id="IPR024185">
    <property type="entry name" value="FTHF_cligase-like_sf"/>
</dbReference>
<dbReference type="InterPro" id="IPR003741">
    <property type="entry name" value="LUD_dom"/>
</dbReference>
<dbReference type="InterPro" id="IPR009051">
    <property type="entry name" value="Helical_ferredxn"/>
</dbReference>
<dbReference type="AlphaFoldDB" id="A0A2K8N8A1"/>
<dbReference type="EMBL" id="CP024955">
    <property type="protein sequence ID" value="ATY85558.1"/>
    <property type="molecule type" value="Genomic_DNA"/>
</dbReference>
<evidence type="ECO:0000313" key="9">
    <source>
        <dbReference type="EMBL" id="ATY85558.1"/>
    </source>
</evidence>
<evidence type="ECO:0000256" key="7">
    <source>
        <dbReference type="ARBA" id="ARBA00023014"/>
    </source>
</evidence>
<keyword evidence="2" id="KW-0004">4Fe-4S</keyword>